<organism evidence="3 4">
    <name type="scientific">Portunus trituberculatus</name>
    <name type="common">Swimming crab</name>
    <name type="synonym">Neptunus trituberculatus</name>
    <dbReference type="NCBI Taxonomy" id="210409"/>
    <lineage>
        <taxon>Eukaryota</taxon>
        <taxon>Metazoa</taxon>
        <taxon>Ecdysozoa</taxon>
        <taxon>Arthropoda</taxon>
        <taxon>Crustacea</taxon>
        <taxon>Multicrustacea</taxon>
        <taxon>Malacostraca</taxon>
        <taxon>Eumalacostraca</taxon>
        <taxon>Eucarida</taxon>
        <taxon>Decapoda</taxon>
        <taxon>Pleocyemata</taxon>
        <taxon>Brachyura</taxon>
        <taxon>Eubrachyura</taxon>
        <taxon>Portunoidea</taxon>
        <taxon>Portunidae</taxon>
        <taxon>Portuninae</taxon>
        <taxon>Portunus</taxon>
    </lineage>
</organism>
<evidence type="ECO:0000313" key="3">
    <source>
        <dbReference type="EMBL" id="MPC25635.1"/>
    </source>
</evidence>
<evidence type="ECO:0000256" key="2">
    <source>
        <dbReference type="SAM" id="SignalP"/>
    </source>
</evidence>
<dbReference type="Proteomes" id="UP000324222">
    <property type="component" value="Unassembled WGS sequence"/>
</dbReference>
<keyword evidence="1" id="KW-0812">Transmembrane</keyword>
<feature type="chain" id="PRO_5023037992" description="Secreted protein" evidence="2">
    <location>
        <begin position="24"/>
        <end position="320"/>
    </location>
</feature>
<keyword evidence="1" id="KW-0472">Membrane</keyword>
<comment type="caution">
    <text evidence="3">The sequence shown here is derived from an EMBL/GenBank/DDBJ whole genome shotgun (WGS) entry which is preliminary data.</text>
</comment>
<dbReference type="EMBL" id="VSRR010001488">
    <property type="protein sequence ID" value="MPC25635.1"/>
    <property type="molecule type" value="Genomic_DNA"/>
</dbReference>
<feature type="transmembrane region" description="Helical" evidence="1">
    <location>
        <begin position="210"/>
        <end position="239"/>
    </location>
</feature>
<protein>
    <recommendedName>
        <fullName evidence="5">Secreted protein</fullName>
    </recommendedName>
</protein>
<evidence type="ECO:0000313" key="4">
    <source>
        <dbReference type="Proteomes" id="UP000324222"/>
    </source>
</evidence>
<accession>A0A5B7DWI8</accession>
<proteinExistence type="predicted"/>
<evidence type="ECO:0008006" key="5">
    <source>
        <dbReference type="Google" id="ProtNLM"/>
    </source>
</evidence>
<evidence type="ECO:0000256" key="1">
    <source>
        <dbReference type="SAM" id="Phobius"/>
    </source>
</evidence>
<feature type="transmembrane region" description="Helical" evidence="1">
    <location>
        <begin position="113"/>
        <end position="137"/>
    </location>
</feature>
<keyword evidence="2" id="KW-0732">Signal</keyword>
<keyword evidence="4" id="KW-1185">Reference proteome</keyword>
<gene>
    <name evidence="3" type="ORF">E2C01_018756</name>
</gene>
<feature type="signal peptide" evidence="2">
    <location>
        <begin position="1"/>
        <end position="23"/>
    </location>
</feature>
<feature type="transmembrane region" description="Helical" evidence="1">
    <location>
        <begin position="273"/>
        <end position="289"/>
    </location>
</feature>
<keyword evidence="1" id="KW-1133">Transmembrane helix</keyword>
<dbReference type="AlphaFoldDB" id="A0A5B7DWI8"/>
<name>A0A5B7DWI8_PORTR</name>
<reference evidence="3 4" key="1">
    <citation type="submission" date="2019-05" db="EMBL/GenBank/DDBJ databases">
        <title>Another draft genome of Portunus trituberculatus and its Hox gene families provides insights of decapod evolution.</title>
        <authorList>
            <person name="Jeong J.-H."/>
            <person name="Song I."/>
            <person name="Kim S."/>
            <person name="Choi T."/>
            <person name="Kim D."/>
            <person name="Ryu S."/>
            <person name="Kim W."/>
        </authorList>
    </citation>
    <scope>NUCLEOTIDE SEQUENCE [LARGE SCALE GENOMIC DNA]</scope>
    <source>
        <tissue evidence="3">Muscle</tissue>
    </source>
</reference>
<sequence length="320" mass="34896">MTLACAVVAAAAAAATAAAAAAAADVEESDSHLANNGLLARAVAPDDSIEVRGLRRPRGRRPRPALWPWRTRYGRADEGARGKGRRGGRVSGTSPALEEPLAVLELLRSDGGLGVVVVVVVVVVVEVVGVAEVRAVLLRRRWCRIRRLPPPPDGRRLREVRRECDLRPVVSDLSSTFFLRPLPPACVLHRLHLIFPLTLRQRRAELGLRGAVVTVVVGRTVVVVVVVVEVVVVVVVVVVTSVTLSLASRGSPATATLYSLYPAQRWSGRPSCFWYFLMILLVLFLGSGGKRKKCSFPRCSFTSRARLMRPLVEMARYRLL</sequence>